<evidence type="ECO:0000256" key="3">
    <source>
        <dbReference type="PROSITE-ProRule" id="PRU00169"/>
    </source>
</evidence>
<evidence type="ECO:0000256" key="4">
    <source>
        <dbReference type="SAM" id="MobiDB-lite"/>
    </source>
</evidence>
<dbReference type="PANTHER" id="PTHR45339:SF1">
    <property type="entry name" value="HYBRID SIGNAL TRANSDUCTION HISTIDINE KINASE J"/>
    <property type="match status" value="1"/>
</dbReference>
<evidence type="ECO:0000313" key="7">
    <source>
        <dbReference type="Proteomes" id="UP000268857"/>
    </source>
</evidence>
<dbReference type="PANTHER" id="PTHR45339">
    <property type="entry name" value="HYBRID SIGNAL TRANSDUCTION HISTIDINE KINASE J"/>
    <property type="match status" value="1"/>
</dbReference>
<accession>A0A3S0ZG84</accession>
<feature type="domain" description="Response regulatory" evidence="5">
    <location>
        <begin position="1"/>
        <end position="86"/>
    </location>
</feature>
<dbReference type="Gene3D" id="3.40.50.2300">
    <property type="match status" value="1"/>
</dbReference>
<reference evidence="6 7" key="1">
    <citation type="journal article" date="2019" name="Genome Biol. Evol.">
        <title>Day and night: Metabolic profiles and evolutionary relationships of six axenic non-marine cyanobacteria.</title>
        <authorList>
            <person name="Will S.E."/>
            <person name="Henke P."/>
            <person name="Boedeker C."/>
            <person name="Huang S."/>
            <person name="Brinkmann H."/>
            <person name="Rohde M."/>
            <person name="Jarek M."/>
            <person name="Friedl T."/>
            <person name="Seufert S."/>
            <person name="Schumacher M."/>
            <person name="Overmann J."/>
            <person name="Neumann-Schaal M."/>
            <person name="Petersen J."/>
        </authorList>
    </citation>
    <scope>NUCLEOTIDE SEQUENCE [LARGE SCALE GENOMIC DNA]</scope>
    <source>
        <strain evidence="6 7">PCC 6912</strain>
    </source>
</reference>
<name>A0A3S0ZG84_CHLFR</name>
<protein>
    <recommendedName>
        <fullName evidence="5">Response regulatory domain-containing protein</fullName>
    </recommendedName>
</protein>
<dbReference type="InterPro" id="IPR001789">
    <property type="entry name" value="Sig_transdc_resp-reg_receiver"/>
</dbReference>
<dbReference type="PROSITE" id="PS50110">
    <property type="entry name" value="RESPONSE_REGULATORY"/>
    <property type="match status" value="1"/>
</dbReference>
<feature type="compositionally biased region" description="Basic and acidic residues" evidence="4">
    <location>
        <begin position="12"/>
        <end position="35"/>
    </location>
</feature>
<dbReference type="GO" id="GO:0000160">
    <property type="term" value="P:phosphorelay signal transduction system"/>
    <property type="evidence" value="ECO:0007669"/>
    <property type="project" value="UniProtKB-KW"/>
</dbReference>
<dbReference type="AlphaFoldDB" id="A0A3S0ZG84"/>
<organism evidence="6 7">
    <name type="scientific">Chlorogloeopsis fritschii PCC 6912</name>
    <dbReference type="NCBI Taxonomy" id="211165"/>
    <lineage>
        <taxon>Bacteria</taxon>
        <taxon>Bacillati</taxon>
        <taxon>Cyanobacteriota</taxon>
        <taxon>Cyanophyceae</taxon>
        <taxon>Nostocales</taxon>
        <taxon>Chlorogloeopsidaceae</taxon>
        <taxon>Chlorogloeopsis</taxon>
    </lineage>
</organism>
<evidence type="ECO:0000256" key="1">
    <source>
        <dbReference type="ARBA" id="ARBA00022553"/>
    </source>
</evidence>
<evidence type="ECO:0000256" key="2">
    <source>
        <dbReference type="ARBA" id="ARBA00023012"/>
    </source>
</evidence>
<evidence type="ECO:0000259" key="5">
    <source>
        <dbReference type="PROSITE" id="PS50110"/>
    </source>
</evidence>
<comment type="caution">
    <text evidence="6">The sequence shown here is derived from an EMBL/GenBank/DDBJ whole genome shotgun (WGS) entry which is preliminary data.</text>
</comment>
<keyword evidence="7" id="KW-1185">Reference proteome</keyword>
<dbReference type="SUPFAM" id="SSF52172">
    <property type="entry name" value="CheY-like"/>
    <property type="match status" value="1"/>
</dbReference>
<dbReference type="EMBL" id="RSCJ01000052">
    <property type="protein sequence ID" value="RUR72302.1"/>
    <property type="molecule type" value="Genomic_DNA"/>
</dbReference>
<feature type="modified residue" description="4-aspartylphosphate" evidence="3">
    <location>
        <position position="2"/>
    </location>
</feature>
<feature type="region of interest" description="Disordered" evidence="4">
    <location>
        <begin position="1"/>
        <end position="35"/>
    </location>
</feature>
<dbReference type="CDD" id="cd17546">
    <property type="entry name" value="REC_hyHK_CKI1_RcsC-like"/>
    <property type="match status" value="1"/>
</dbReference>
<keyword evidence="2" id="KW-0902">Two-component regulatory system</keyword>
<dbReference type="InterPro" id="IPR011006">
    <property type="entry name" value="CheY-like_superfamily"/>
</dbReference>
<keyword evidence="1 3" id="KW-0597">Phosphoprotein</keyword>
<gene>
    <name evidence="6" type="ORF">PCC6912_63940</name>
</gene>
<dbReference type="Proteomes" id="UP000268857">
    <property type="component" value="Unassembled WGS sequence"/>
</dbReference>
<sequence length="181" mass="20693">MDMRMPVMDGYEATREIRDRERRSGGEGEGERGREFPASCARTVIIALTASAFEEQKATILAAGCDDLIRKPFREQVLFEKIAQHLGVRYLYAQQQPEVKPAQENYPQASLSIQFSQLSTIMSAQWLAQLRQAALEVDGDRIEQLVEQIPETHSVLAEGITDLVRRFCFDEILEMTEKWQK</sequence>
<evidence type="ECO:0000313" key="6">
    <source>
        <dbReference type="EMBL" id="RUR72302.1"/>
    </source>
</evidence>
<proteinExistence type="predicted"/>